<proteinExistence type="predicted"/>
<reference evidence="2 3" key="1">
    <citation type="journal article" date="2019" name="Int. J. Syst. Evol. Microbiol.">
        <title>The Global Catalogue of Microorganisms (GCM) 10K type strain sequencing project: providing services to taxonomists for standard genome sequencing and annotation.</title>
        <authorList>
            <consortium name="The Broad Institute Genomics Platform"/>
            <consortium name="The Broad Institute Genome Sequencing Center for Infectious Disease"/>
            <person name="Wu L."/>
            <person name="Ma J."/>
        </authorList>
    </citation>
    <scope>NUCLEOTIDE SEQUENCE [LARGE SCALE GENOMIC DNA]</scope>
    <source>
        <strain evidence="2 3">RDMS1</strain>
    </source>
</reference>
<keyword evidence="1" id="KW-1277">Toxin-antitoxin system</keyword>
<accession>A0ABD5YZ77</accession>
<dbReference type="Proteomes" id="UP001596417">
    <property type="component" value="Unassembled WGS sequence"/>
</dbReference>
<dbReference type="RefSeq" id="WP_390207090.1">
    <property type="nucleotide sequence ID" value="NZ_JBHSZC010000006.1"/>
</dbReference>
<dbReference type="InterPro" id="IPR003847">
    <property type="entry name" value="Put_antitoxin"/>
</dbReference>
<dbReference type="AlphaFoldDB" id="A0ABD5YZ77"/>
<dbReference type="EMBL" id="JBHTAX010000007">
    <property type="protein sequence ID" value="MFC7193255.1"/>
    <property type="molecule type" value="Genomic_DNA"/>
</dbReference>
<keyword evidence="3" id="KW-1185">Reference proteome</keyword>
<evidence type="ECO:0000313" key="3">
    <source>
        <dbReference type="Proteomes" id="UP001596417"/>
    </source>
</evidence>
<organism evidence="2 3">
    <name type="scientific">Halocatena marina</name>
    <dbReference type="NCBI Taxonomy" id="2934937"/>
    <lineage>
        <taxon>Archaea</taxon>
        <taxon>Methanobacteriati</taxon>
        <taxon>Methanobacteriota</taxon>
        <taxon>Stenosarchaea group</taxon>
        <taxon>Halobacteria</taxon>
        <taxon>Halobacteriales</taxon>
        <taxon>Natronomonadaceae</taxon>
        <taxon>Halocatena</taxon>
    </lineage>
</organism>
<protein>
    <submittedName>
        <fullName evidence="2">Uncharacterized protein</fullName>
    </submittedName>
</protein>
<evidence type="ECO:0000256" key="1">
    <source>
        <dbReference type="ARBA" id="ARBA00022649"/>
    </source>
</evidence>
<sequence length="63" mass="7409">MSADKRIRVSEERRAQLHELKEVGESYDDVLAQLIQEHNRKELAERMREVDEMDSDELVPLDG</sequence>
<dbReference type="Pfam" id="PF02697">
    <property type="entry name" value="VAPB_antitox"/>
    <property type="match status" value="1"/>
</dbReference>
<comment type="caution">
    <text evidence="2">The sequence shown here is derived from an EMBL/GenBank/DDBJ whole genome shotgun (WGS) entry which is preliminary data.</text>
</comment>
<gene>
    <name evidence="2" type="ORF">ACFQL7_28005</name>
</gene>
<evidence type="ECO:0000313" key="2">
    <source>
        <dbReference type="EMBL" id="MFC7193255.1"/>
    </source>
</evidence>
<name>A0ABD5YZ77_9EURY</name>